<dbReference type="InterPro" id="IPR026769">
    <property type="entry name" value="Mic13"/>
</dbReference>
<comment type="function">
    <text evidence="8">Component of the MICOS complex, a large protein complex of the mitochondrial inner membrane that plays crucial roles in the maintenance of crista junctions, inner membrane architecture, and formation of contact sites to the outer membrane.</text>
</comment>
<proteinExistence type="inferred from homology"/>
<evidence type="ECO:0000256" key="4">
    <source>
        <dbReference type="ARBA" id="ARBA00022792"/>
    </source>
</evidence>
<dbReference type="Proteomes" id="UP001152888">
    <property type="component" value="Unassembled WGS sequence"/>
</dbReference>
<dbReference type="PANTHER" id="PTHR31816">
    <property type="entry name" value="MICOS COMPLEX SUBUNIT MIC13"/>
    <property type="match status" value="1"/>
</dbReference>
<comment type="subcellular location">
    <subcellularLocation>
        <location evidence="1 8">Mitochondrion inner membrane</location>
        <topology evidence="1 8">Single-pass membrane protein</topology>
    </subcellularLocation>
</comment>
<sequence>MKEQGIWKPSDESIKTLEKMKHTVNPYVDTVKKQIPFEVPKLPQSESLSSLIKQSWNAGVMATFAFLANLPNKVEDWKTGGMQTITKNPDMKKFLDSFSSKNAPQSK</sequence>
<evidence type="ECO:0000256" key="6">
    <source>
        <dbReference type="ARBA" id="ARBA00023128"/>
    </source>
</evidence>
<comment type="caution">
    <text evidence="9">The sequence shown here is derived from an EMBL/GenBank/DDBJ whole genome shotgun (WGS) entry which is preliminary data.</text>
</comment>
<dbReference type="PANTHER" id="PTHR31816:SF3">
    <property type="entry name" value="MICOS COMPLEX SUBUNIT MIC13"/>
    <property type="match status" value="1"/>
</dbReference>
<protein>
    <recommendedName>
        <fullName evidence="8">MICOS complex subunit MIC13</fullName>
    </recommendedName>
</protein>
<keyword evidence="4 8" id="KW-0999">Mitochondrion inner membrane</keyword>
<keyword evidence="10" id="KW-1185">Reference proteome</keyword>
<name>A0A9P0KYE8_ACAOB</name>
<keyword evidence="5" id="KW-1133">Transmembrane helix</keyword>
<organism evidence="9 10">
    <name type="scientific">Acanthoscelides obtectus</name>
    <name type="common">Bean weevil</name>
    <name type="synonym">Bruchus obtectus</name>
    <dbReference type="NCBI Taxonomy" id="200917"/>
    <lineage>
        <taxon>Eukaryota</taxon>
        <taxon>Metazoa</taxon>
        <taxon>Ecdysozoa</taxon>
        <taxon>Arthropoda</taxon>
        <taxon>Hexapoda</taxon>
        <taxon>Insecta</taxon>
        <taxon>Pterygota</taxon>
        <taxon>Neoptera</taxon>
        <taxon>Endopterygota</taxon>
        <taxon>Coleoptera</taxon>
        <taxon>Polyphaga</taxon>
        <taxon>Cucujiformia</taxon>
        <taxon>Chrysomeloidea</taxon>
        <taxon>Chrysomelidae</taxon>
        <taxon>Bruchinae</taxon>
        <taxon>Bruchini</taxon>
        <taxon>Acanthoscelides</taxon>
    </lineage>
</organism>
<evidence type="ECO:0000256" key="2">
    <source>
        <dbReference type="ARBA" id="ARBA00006771"/>
    </source>
</evidence>
<dbReference type="OrthoDB" id="5948578at2759"/>
<keyword evidence="7" id="KW-0472">Membrane</keyword>
<evidence type="ECO:0000256" key="7">
    <source>
        <dbReference type="ARBA" id="ARBA00023136"/>
    </source>
</evidence>
<gene>
    <name evidence="9" type="ORF">ACAOBT_LOCUS15206</name>
</gene>
<evidence type="ECO:0000256" key="8">
    <source>
        <dbReference type="RuleBase" id="RU363009"/>
    </source>
</evidence>
<dbReference type="Pfam" id="PF15884">
    <property type="entry name" value="QIL1"/>
    <property type="match status" value="1"/>
</dbReference>
<comment type="similarity">
    <text evidence="2 8">Belongs to the MICOS complex subunit Mic13 family.</text>
</comment>
<evidence type="ECO:0000256" key="5">
    <source>
        <dbReference type="ARBA" id="ARBA00022989"/>
    </source>
</evidence>
<keyword evidence="3" id="KW-0812">Transmembrane</keyword>
<evidence type="ECO:0000256" key="1">
    <source>
        <dbReference type="ARBA" id="ARBA00004434"/>
    </source>
</evidence>
<evidence type="ECO:0000313" key="9">
    <source>
        <dbReference type="EMBL" id="CAH1982773.1"/>
    </source>
</evidence>
<evidence type="ECO:0000313" key="10">
    <source>
        <dbReference type="Proteomes" id="UP001152888"/>
    </source>
</evidence>
<keyword evidence="6 8" id="KW-0496">Mitochondrion</keyword>
<dbReference type="GO" id="GO:0044284">
    <property type="term" value="C:mitochondrial crista junction"/>
    <property type="evidence" value="ECO:0007669"/>
    <property type="project" value="TreeGrafter"/>
</dbReference>
<dbReference type="EMBL" id="CAKOFQ010006927">
    <property type="protein sequence ID" value="CAH1982773.1"/>
    <property type="molecule type" value="Genomic_DNA"/>
</dbReference>
<accession>A0A9P0KYE8</accession>
<evidence type="ECO:0000256" key="3">
    <source>
        <dbReference type="ARBA" id="ARBA00022692"/>
    </source>
</evidence>
<dbReference type="AlphaFoldDB" id="A0A9P0KYE8"/>
<reference evidence="9" key="1">
    <citation type="submission" date="2022-03" db="EMBL/GenBank/DDBJ databases">
        <authorList>
            <person name="Sayadi A."/>
        </authorList>
    </citation>
    <scope>NUCLEOTIDE SEQUENCE</scope>
</reference>
<dbReference type="GO" id="GO:0061617">
    <property type="term" value="C:MICOS complex"/>
    <property type="evidence" value="ECO:0007669"/>
    <property type="project" value="UniProtKB-UniRule"/>
</dbReference>
<dbReference type="GO" id="GO:0042407">
    <property type="term" value="P:cristae formation"/>
    <property type="evidence" value="ECO:0007669"/>
    <property type="project" value="TreeGrafter"/>
</dbReference>
<comment type="subunit">
    <text evidence="8">Component of the mitochondrial contact site and cristae organizing system (MICOS) complex.</text>
</comment>